<evidence type="ECO:0000313" key="1">
    <source>
        <dbReference type="EMBL" id="ULT92990.1"/>
    </source>
</evidence>
<sequence>MLFADRMEVGCFFTWPDTLCIIGPIGSSGSTGYLYKYKASKNPEITCAETECKYGCKSVLCLPSPDYFFAMRKKYKKHLKPKIEKFEVVEGFDGNQPVLGHNFKIDSANRTFFTITFILTLLSILIHN</sequence>
<dbReference type="AlphaFoldDB" id="A0AAE9D401"/>
<dbReference type="EMBL" id="CP090894">
    <property type="protein sequence ID" value="ULT92990.1"/>
    <property type="molecule type" value="Genomic_DNA"/>
</dbReference>
<proteinExistence type="predicted"/>
<accession>A0AAE9D401</accession>
<reference evidence="1 2" key="1">
    <citation type="submission" date="2022-05" db="EMBL/GenBank/DDBJ databases">
        <title>Chromosome-level reference genomes for two strains of Caenorhabditis briggsae: an improved platform for comparative genomics.</title>
        <authorList>
            <person name="Stevens L."/>
            <person name="Andersen E.C."/>
        </authorList>
    </citation>
    <scope>NUCLEOTIDE SEQUENCE [LARGE SCALE GENOMIC DNA]</scope>
    <source>
        <strain evidence="1">QX1410_ONT</strain>
        <tissue evidence="1">Whole-organism</tissue>
    </source>
</reference>
<organism evidence="1 2">
    <name type="scientific">Caenorhabditis briggsae</name>
    <dbReference type="NCBI Taxonomy" id="6238"/>
    <lineage>
        <taxon>Eukaryota</taxon>
        <taxon>Metazoa</taxon>
        <taxon>Ecdysozoa</taxon>
        <taxon>Nematoda</taxon>
        <taxon>Chromadorea</taxon>
        <taxon>Rhabditida</taxon>
        <taxon>Rhabditina</taxon>
        <taxon>Rhabditomorpha</taxon>
        <taxon>Rhabditoidea</taxon>
        <taxon>Rhabditidae</taxon>
        <taxon>Peloderinae</taxon>
        <taxon>Caenorhabditis</taxon>
    </lineage>
</organism>
<protein>
    <submittedName>
        <fullName evidence="1">Uncharacterized protein</fullName>
    </submittedName>
</protein>
<dbReference type="Proteomes" id="UP000827892">
    <property type="component" value="Chromosome IV"/>
</dbReference>
<name>A0AAE9D401_CAEBR</name>
<evidence type="ECO:0000313" key="2">
    <source>
        <dbReference type="Proteomes" id="UP000827892"/>
    </source>
</evidence>
<gene>
    <name evidence="1" type="ORF">L3Y34_002875</name>
</gene>